<keyword evidence="4" id="KW-1185">Reference proteome</keyword>
<dbReference type="Pfam" id="PF07727">
    <property type="entry name" value="RVT_2"/>
    <property type="match status" value="1"/>
</dbReference>
<gene>
    <name evidence="3" type="ORF">CR513_58903</name>
</gene>
<dbReference type="Proteomes" id="UP000257109">
    <property type="component" value="Unassembled WGS sequence"/>
</dbReference>
<proteinExistence type="predicted"/>
<reference evidence="3" key="1">
    <citation type="submission" date="2018-05" db="EMBL/GenBank/DDBJ databases">
        <title>Draft genome of Mucuna pruriens seed.</title>
        <authorList>
            <person name="Nnadi N.E."/>
            <person name="Vos R."/>
            <person name="Hasami M.H."/>
            <person name="Devisetty U.K."/>
            <person name="Aguiy J.C."/>
        </authorList>
    </citation>
    <scope>NUCLEOTIDE SEQUENCE [LARGE SCALE GENOMIC DNA]</scope>
    <source>
        <strain evidence="3">JCA_2017</strain>
    </source>
</reference>
<dbReference type="InterPro" id="IPR057670">
    <property type="entry name" value="SH3_retrovirus"/>
</dbReference>
<feature type="non-terminal residue" evidence="3">
    <location>
        <position position="1"/>
    </location>
</feature>
<dbReference type="STRING" id="157652.A0A371E9L9"/>
<dbReference type="InterPro" id="IPR013103">
    <property type="entry name" value="RVT_2"/>
</dbReference>
<sequence length="345" mass="40206">MSIPNVYWGETILTATYLINRLLTRVLNGISPIKHMLSFFFASSLMLSLPSRVFRCVVFVQSHNPHCKKLDPRVAKCVFISYLPNKKGLSAIILRPSTSGESYLEVEVVIESLTFPTQDDVQVQVQEVTKPTLVPKKVQLFEVEVSIPENLIEDVTDDMLIALRKEKRLCVKYPISQFVCTDHLSIQHQSFIIVIDVIKIPISVQEALKDENWVQVMKEEMKALEKNSTWEIVDRPKDKRIYIVKCKFDGTLEQYKTRLVTKWYTQTYRIDYEETFTSVEKMNMVKVILSLVTHFDWNLQQFDVKNVSVRGDIEEEVYMEIFLGFYSHNEKNKVCKLKKTLYGLK</sequence>
<dbReference type="OrthoDB" id="1749397at2759"/>
<accession>A0A371E9L9</accession>
<comment type="caution">
    <text evidence="3">The sequence shown here is derived from an EMBL/GenBank/DDBJ whole genome shotgun (WGS) entry which is preliminary data.</text>
</comment>
<dbReference type="AlphaFoldDB" id="A0A371E9L9"/>
<evidence type="ECO:0000259" key="1">
    <source>
        <dbReference type="Pfam" id="PF07727"/>
    </source>
</evidence>
<name>A0A371E9L9_MUCPR</name>
<evidence type="ECO:0000313" key="4">
    <source>
        <dbReference type="Proteomes" id="UP000257109"/>
    </source>
</evidence>
<evidence type="ECO:0000313" key="3">
    <source>
        <dbReference type="EMBL" id="RDX62730.1"/>
    </source>
</evidence>
<organism evidence="3 4">
    <name type="scientific">Mucuna pruriens</name>
    <name type="common">Velvet bean</name>
    <name type="synonym">Dolichos pruriens</name>
    <dbReference type="NCBI Taxonomy" id="157652"/>
    <lineage>
        <taxon>Eukaryota</taxon>
        <taxon>Viridiplantae</taxon>
        <taxon>Streptophyta</taxon>
        <taxon>Embryophyta</taxon>
        <taxon>Tracheophyta</taxon>
        <taxon>Spermatophyta</taxon>
        <taxon>Magnoliopsida</taxon>
        <taxon>eudicotyledons</taxon>
        <taxon>Gunneridae</taxon>
        <taxon>Pentapetalae</taxon>
        <taxon>rosids</taxon>
        <taxon>fabids</taxon>
        <taxon>Fabales</taxon>
        <taxon>Fabaceae</taxon>
        <taxon>Papilionoideae</taxon>
        <taxon>50 kb inversion clade</taxon>
        <taxon>NPAAA clade</taxon>
        <taxon>indigoferoid/millettioid clade</taxon>
        <taxon>Phaseoleae</taxon>
        <taxon>Mucuna</taxon>
    </lineage>
</organism>
<dbReference type="EMBL" id="QJKJ01015311">
    <property type="protein sequence ID" value="RDX62730.1"/>
    <property type="molecule type" value="Genomic_DNA"/>
</dbReference>
<evidence type="ECO:0000259" key="2">
    <source>
        <dbReference type="Pfam" id="PF25597"/>
    </source>
</evidence>
<feature type="domain" description="Reverse transcriptase Ty1/copia-type" evidence="1">
    <location>
        <begin position="227"/>
        <end position="345"/>
    </location>
</feature>
<protein>
    <submittedName>
        <fullName evidence="3">Uncharacterized protein</fullName>
    </submittedName>
</protein>
<feature type="domain" description="Retroviral polymerase SH3-like" evidence="2">
    <location>
        <begin position="56"/>
        <end position="88"/>
    </location>
</feature>
<dbReference type="Pfam" id="PF25597">
    <property type="entry name" value="SH3_retrovirus"/>
    <property type="match status" value="1"/>
</dbReference>